<keyword evidence="2" id="KW-0560">Oxidoreductase</keyword>
<comment type="caution">
    <text evidence="3">The sequence shown here is derived from an EMBL/GenBank/DDBJ whole genome shotgun (WGS) entry which is preliminary data.</text>
</comment>
<dbReference type="GO" id="GO:0016491">
    <property type="term" value="F:oxidoreductase activity"/>
    <property type="evidence" value="ECO:0007669"/>
    <property type="project" value="UniProtKB-KW"/>
</dbReference>
<comment type="similarity">
    <text evidence="1">Belongs to the LDH2/MDH2 oxidoreductase family.</text>
</comment>
<dbReference type="InterPro" id="IPR003767">
    <property type="entry name" value="Malate/L-lactate_DH-like"/>
</dbReference>
<dbReference type="InterPro" id="IPR036111">
    <property type="entry name" value="Mal/L-sulfo/L-lacto_DH-like_sf"/>
</dbReference>
<dbReference type="Proteomes" id="UP001233999">
    <property type="component" value="Unassembled WGS sequence"/>
</dbReference>
<reference evidence="3" key="2">
    <citation type="submission" date="2023-05" db="EMBL/GenBank/DDBJ databases">
        <authorList>
            <person name="Fouks B."/>
        </authorList>
    </citation>
    <scope>NUCLEOTIDE SEQUENCE</scope>
    <source>
        <strain evidence="3">Stay&amp;Tobe</strain>
        <tissue evidence="3">Testes</tissue>
    </source>
</reference>
<dbReference type="PANTHER" id="PTHR11091:SF0">
    <property type="entry name" value="MALATE DEHYDROGENASE"/>
    <property type="match status" value="1"/>
</dbReference>
<evidence type="ECO:0000313" key="4">
    <source>
        <dbReference type="Proteomes" id="UP001233999"/>
    </source>
</evidence>
<dbReference type="InterPro" id="IPR043144">
    <property type="entry name" value="Mal/L-sulf/L-lact_DH-like_ah"/>
</dbReference>
<dbReference type="Gene3D" id="3.30.1370.60">
    <property type="entry name" value="Hypothetical oxidoreductase yiak, domain 2"/>
    <property type="match status" value="1"/>
</dbReference>
<dbReference type="PANTHER" id="PTHR11091">
    <property type="entry name" value="OXIDOREDUCTASE-RELATED"/>
    <property type="match status" value="1"/>
</dbReference>
<dbReference type="AlphaFoldDB" id="A0AAD8AJR3"/>
<evidence type="ECO:0000313" key="3">
    <source>
        <dbReference type="EMBL" id="KAJ9600351.1"/>
    </source>
</evidence>
<gene>
    <name evidence="3" type="ORF">L9F63_009364</name>
</gene>
<evidence type="ECO:0000256" key="2">
    <source>
        <dbReference type="ARBA" id="ARBA00023002"/>
    </source>
</evidence>
<protein>
    <submittedName>
        <fullName evidence="3">Uncharacterized protein</fullName>
    </submittedName>
</protein>
<keyword evidence="4" id="KW-1185">Reference proteome</keyword>
<evidence type="ECO:0000256" key="1">
    <source>
        <dbReference type="ARBA" id="ARBA00006056"/>
    </source>
</evidence>
<reference evidence="3" key="1">
    <citation type="journal article" date="2023" name="IScience">
        <title>Live-bearing cockroach genome reveals convergent evolutionary mechanisms linked to viviparity in insects and beyond.</title>
        <authorList>
            <person name="Fouks B."/>
            <person name="Harrison M.C."/>
            <person name="Mikhailova A.A."/>
            <person name="Marchal E."/>
            <person name="English S."/>
            <person name="Carruthers M."/>
            <person name="Jennings E.C."/>
            <person name="Chiamaka E.L."/>
            <person name="Frigard R.A."/>
            <person name="Pippel M."/>
            <person name="Attardo G.M."/>
            <person name="Benoit J.B."/>
            <person name="Bornberg-Bauer E."/>
            <person name="Tobe S.S."/>
        </authorList>
    </citation>
    <scope>NUCLEOTIDE SEQUENCE</scope>
    <source>
        <strain evidence="3">Stay&amp;Tobe</strain>
    </source>
</reference>
<sequence>MSCTFVTQSELERFISNCLMKVGVNVEHANISADVLAYKNAIDTEKRGLRDLTRIIEEIKKGIINPKAVPRILKELDSTKNGLCIVSATNSNSFECASYYEQLASNDDLIGFVCTNASNNVIVPRGTKSGFLLDMACSTTEDKLKSKKDEFNTYWALDVNGQPATKFEMFAFLQNLGKREGSEHKGFGLTLMVDVLSGLIGHCFIVINPGCFAPGFGAHMTEIMRYLRQMEPLVPGIPAIVPGDREKFHINEINDQGGIKLTEELVKMSNFLSTTLGVENLTSFEN</sequence>
<dbReference type="Gene3D" id="1.10.1530.10">
    <property type="match status" value="1"/>
</dbReference>
<name>A0AAD8AJR3_DIPPU</name>
<dbReference type="SUPFAM" id="SSF89733">
    <property type="entry name" value="L-sulfolactate dehydrogenase-like"/>
    <property type="match status" value="1"/>
</dbReference>
<dbReference type="Pfam" id="PF02615">
    <property type="entry name" value="Ldh_2"/>
    <property type="match status" value="1"/>
</dbReference>
<accession>A0AAD8AJR3</accession>
<dbReference type="InterPro" id="IPR043143">
    <property type="entry name" value="Mal/L-sulf/L-lact_DH-like_NADP"/>
</dbReference>
<dbReference type="EMBL" id="JASPKZ010000429">
    <property type="protein sequence ID" value="KAJ9600351.1"/>
    <property type="molecule type" value="Genomic_DNA"/>
</dbReference>
<organism evidence="3 4">
    <name type="scientific">Diploptera punctata</name>
    <name type="common">Pacific beetle cockroach</name>
    <dbReference type="NCBI Taxonomy" id="6984"/>
    <lineage>
        <taxon>Eukaryota</taxon>
        <taxon>Metazoa</taxon>
        <taxon>Ecdysozoa</taxon>
        <taxon>Arthropoda</taxon>
        <taxon>Hexapoda</taxon>
        <taxon>Insecta</taxon>
        <taxon>Pterygota</taxon>
        <taxon>Neoptera</taxon>
        <taxon>Polyneoptera</taxon>
        <taxon>Dictyoptera</taxon>
        <taxon>Blattodea</taxon>
        <taxon>Blaberoidea</taxon>
        <taxon>Blaberidae</taxon>
        <taxon>Diplopterinae</taxon>
        <taxon>Diploptera</taxon>
    </lineage>
</organism>
<proteinExistence type="inferred from homology"/>